<dbReference type="GO" id="GO:0043123">
    <property type="term" value="P:positive regulation of canonical NF-kappaB signal transduction"/>
    <property type="evidence" value="ECO:0007669"/>
    <property type="project" value="InterPro"/>
</dbReference>
<evidence type="ECO:0000256" key="10">
    <source>
        <dbReference type="SAM" id="MobiDB-lite"/>
    </source>
</evidence>
<feature type="region of interest" description="Disordered" evidence="10">
    <location>
        <begin position="270"/>
        <end position="309"/>
    </location>
</feature>
<comment type="caution">
    <text evidence="14">The sequence shown here is derived from an EMBL/GenBank/DDBJ whole genome shotgun (WGS) entry which is preliminary data.</text>
</comment>
<evidence type="ECO:0000256" key="4">
    <source>
        <dbReference type="ARBA" id="ARBA00022989"/>
    </source>
</evidence>
<dbReference type="GO" id="GO:0042981">
    <property type="term" value="P:regulation of apoptotic process"/>
    <property type="evidence" value="ECO:0007669"/>
    <property type="project" value="InterPro"/>
</dbReference>
<feature type="compositionally biased region" description="Low complexity" evidence="10">
    <location>
        <begin position="279"/>
        <end position="289"/>
    </location>
</feature>
<dbReference type="PROSITE" id="PS00652">
    <property type="entry name" value="TNFR_NGFR_1"/>
    <property type="match status" value="2"/>
</dbReference>
<dbReference type="SMART" id="SM00208">
    <property type="entry name" value="TNFR"/>
    <property type="match status" value="2"/>
</dbReference>
<name>A0A9Q1BKJ9_HOLLE</name>
<dbReference type="PANTHER" id="PTHR12120:SF10">
    <property type="entry name" value="TNFR-CYS DOMAIN-CONTAINING PROTEIN"/>
    <property type="match status" value="1"/>
</dbReference>
<comment type="caution">
    <text evidence="9">Lacks conserved residue(s) required for the propagation of feature annotation.</text>
</comment>
<dbReference type="PROSITE" id="PS50050">
    <property type="entry name" value="TNFR_NGFR_2"/>
    <property type="match status" value="1"/>
</dbReference>
<dbReference type="InterPro" id="IPR001368">
    <property type="entry name" value="TNFR/NGFR_Cys_rich_reg"/>
</dbReference>
<evidence type="ECO:0000256" key="6">
    <source>
        <dbReference type="ARBA" id="ARBA00023157"/>
    </source>
</evidence>
<dbReference type="Gene3D" id="2.10.50.10">
    <property type="entry name" value="Tumor Necrosis Factor Receptor, subunit A, domain 2"/>
    <property type="match status" value="1"/>
</dbReference>
<evidence type="ECO:0000256" key="1">
    <source>
        <dbReference type="ARBA" id="ARBA00004167"/>
    </source>
</evidence>
<dbReference type="GO" id="GO:0046330">
    <property type="term" value="P:positive regulation of JNK cascade"/>
    <property type="evidence" value="ECO:0007669"/>
    <property type="project" value="InterPro"/>
</dbReference>
<feature type="transmembrane region" description="Helical" evidence="11">
    <location>
        <begin position="192"/>
        <end position="213"/>
    </location>
</feature>
<keyword evidence="2 11" id="KW-0812">Transmembrane</keyword>
<keyword evidence="6" id="KW-1015">Disulfide bond</keyword>
<evidence type="ECO:0000313" key="15">
    <source>
        <dbReference type="Proteomes" id="UP001152320"/>
    </source>
</evidence>
<reference evidence="14" key="1">
    <citation type="submission" date="2021-10" db="EMBL/GenBank/DDBJ databases">
        <title>Tropical sea cucumber genome reveals ecological adaptation and Cuvierian tubules defense mechanism.</title>
        <authorList>
            <person name="Chen T."/>
        </authorList>
    </citation>
    <scope>NUCLEOTIDE SEQUENCE</scope>
    <source>
        <strain evidence="14">Nanhai2018</strain>
        <tissue evidence="14">Muscle</tissue>
    </source>
</reference>
<feature type="domain" description="DED" evidence="13">
    <location>
        <begin position="329"/>
        <end position="410"/>
    </location>
</feature>
<sequence>MKVRKRSIDSCGEYEFLNTSTNACQDCVRCPPGLELDKECGWGEGQQAVCRECPAGSYQDGSDFYCSPCSYCKNREIIQTCAASHNTKCGGCKPWYIFNERIKMCVPCKPADNCDPPQGLATTARTGPLKSLTPSPGNITATVAIATSDKTTAVLLLNRVNTGTRGPAEMLPGSSHNVTSLKTNSSKIPSSIVSVIIFVVLSLTLLILGLCIFQRRAEPGSCSQILLGTCRERRREPQPRKELTSNSTNKEVQTNLLAVEYNVRDENTLTHITRKGQTSESSGSSSLISEDTLIDSQTPSSQSSAHHSREQIAGIATYSITFTNEERQAYSAEIHKISDELEARQFETLVSYVWSAVENFTECDKEAAKSFLDLQRILDQLREYCMTQPCILVIGLRVVRRFDLAERLFEVTKCTHHPNICKTEIPFRRQGTTN</sequence>
<dbReference type="OrthoDB" id="10017617at2759"/>
<comment type="subcellular location">
    <subcellularLocation>
        <location evidence="1">Membrane</location>
        <topology evidence="1">Single-pass membrane protein</topology>
    </subcellularLocation>
</comment>
<keyword evidence="3" id="KW-0677">Repeat</keyword>
<evidence type="ECO:0000256" key="2">
    <source>
        <dbReference type="ARBA" id="ARBA00022692"/>
    </source>
</evidence>
<dbReference type="EMBL" id="JAIZAY010000015">
    <property type="protein sequence ID" value="KAJ8028357.1"/>
    <property type="molecule type" value="Genomic_DNA"/>
</dbReference>
<evidence type="ECO:0000256" key="5">
    <source>
        <dbReference type="ARBA" id="ARBA00023136"/>
    </source>
</evidence>
<dbReference type="PROSITE" id="PS50168">
    <property type="entry name" value="DED"/>
    <property type="match status" value="1"/>
</dbReference>
<dbReference type="GO" id="GO:0016020">
    <property type="term" value="C:membrane"/>
    <property type="evidence" value="ECO:0007669"/>
    <property type="project" value="UniProtKB-SubCell"/>
</dbReference>
<evidence type="ECO:0000256" key="11">
    <source>
        <dbReference type="SAM" id="Phobius"/>
    </source>
</evidence>
<dbReference type="SUPFAM" id="SSF57184">
    <property type="entry name" value="Growth factor receptor domain"/>
    <property type="match status" value="1"/>
</dbReference>
<dbReference type="AlphaFoldDB" id="A0A9Q1BKJ9"/>
<organism evidence="14 15">
    <name type="scientific">Holothuria leucospilota</name>
    <name type="common">Black long sea cucumber</name>
    <name type="synonym">Mertensiothuria leucospilota</name>
    <dbReference type="NCBI Taxonomy" id="206669"/>
    <lineage>
        <taxon>Eukaryota</taxon>
        <taxon>Metazoa</taxon>
        <taxon>Echinodermata</taxon>
        <taxon>Eleutherozoa</taxon>
        <taxon>Echinozoa</taxon>
        <taxon>Holothuroidea</taxon>
        <taxon>Aspidochirotacea</taxon>
        <taxon>Aspidochirotida</taxon>
        <taxon>Holothuriidae</taxon>
        <taxon>Holothuria</taxon>
    </lineage>
</organism>
<dbReference type="InterPro" id="IPR001875">
    <property type="entry name" value="DED_dom"/>
</dbReference>
<feature type="compositionally biased region" description="Polar residues" evidence="10">
    <location>
        <begin position="294"/>
        <end position="305"/>
    </location>
</feature>
<dbReference type="Proteomes" id="UP001152320">
    <property type="component" value="Chromosome 15"/>
</dbReference>
<evidence type="ECO:0000259" key="13">
    <source>
        <dbReference type="PROSITE" id="PS50168"/>
    </source>
</evidence>
<keyword evidence="15" id="KW-1185">Reference proteome</keyword>
<protein>
    <submittedName>
        <fullName evidence="14">Tumor necrosis factor receptor superfamily member EDAR</fullName>
    </submittedName>
</protein>
<keyword evidence="7 14" id="KW-0675">Receptor</keyword>
<proteinExistence type="predicted"/>
<dbReference type="PANTHER" id="PTHR12120">
    <property type="entry name" value="TNFR-CYS DOMAIN-CONTAINING PROTEIN"/>
    <property type="match status" value="1"/>
</dbReference>
<dbReference type="InterPro" id="IPR009030">
    <property type="entry name" value="Growth_fac_rcpt_cys_sf"/>
</dbReference>
<keyword evidence="4 11" id="KW-1133">Transmembrane helix</keyword>
<dbReference type="InterPro" id="IPR047526">
    <property type="entry name" value="TNR19/27/EDAR"/>
</dbReference>
<keyword evidence="8" id="KW-0325">Glycoprotein</keyword>
<feature type="domain" description="TNFR-Cys" evidence="12">
    <location>
        <begin position="52"/>
        <end position="89"/>
    </location>
</feature>
<evidence type="ECO:0000259" key="12">
    <source>
        <dbReference type="PROSITE" id="PS50050"/>
    </source>
</evidence>
<evidence type="ECO:0000313" key="14">
    <source>
        <dbReference type="EMBL" id="KAJ8028357.1"/>
    </source>
</evidence>
<accession>A0A9Q1BKJ9</accession>
<keyword evidence="5 11" id="KW-0472">Membrane</keyword>
<dbReference type="GO" id="GO:0038023">
    <property type="term" value="F:signaling receptor activity"/>
    <property type="evidence" value="ECO:0007669"/>
    <property type="project" value="InterPro"/>
</dbReference>
<evidence type="ECO:0000256" key="3">
    <source>
        <dbReference type="ARBA" id="ARBA00022737"/>
    </source>
</evidence>
<evidence type="ECO:0000256" key="8">
    <source>
        <dbReference type="ARBA" id="ARBA00023180"/>
    </source>
</evidence>
<evidence type="ECO:0000256" key="7">
    <source>
        <dbReference type="ARBA" id="ARBA00023170"/>
    </source>
</evidence>
<evidence type="ECO:0000256" key="9">
    <source>
        <dbReference type="PROSITE-ProRule" id="PRU00206"/>
    </source>
</evidence>
<feature type="repeat" description="TNFR-Cys" evidence="9">
    <location>
        <begin position="52"/>
        <end position="89"/>
    </location>
</feature>
<gene>
    <name evidence="14" type="ORF">HOLleu_30565</name>
</gene>